<evidence type="ECO:0000313" key="2">
    <source>
        <dbReference type="EMBL" id="CAK0789186.1"/>
    </source>
</evidence>
<keyword evidence="3" id="KW-1185">Reference proteome</keyword>
<dbReference type="EMBL" id="CAUYUJ010000192">
    <property type="protein sequence ID" value="CAK0789186.1"/>
    <property type="molecule type" value="Genomic_DNA"/>
</dbReference>
<evidence type="ECO:0000256" key="1">
    <source>
        <dbReference type="SAM" id="MobiDB-lite"/>
    </source>
</evidence>
<comment type="caution">
    <text evidence="2">The sequence shown here is derived from an EMBL/GenBank/DDBJ whole genome shotgun (WGS) entry which is preliminary data.</text>
</comment>
<dbReference type="Proteomes" id="UP001189429">
    <property type="component" value="Unassembled WGS sequence"/>
</dbReference>
<proteinExistence type="predicted"/>
<protein>
    <submittedName>
        <fullName evidence="2">Uncharacterized protein</fullName>
    </submittedName>
</protein>
<organism evidence="2 3">
    <name type="scientific">Prorocentrum cordatum</name>
    <dbReference type="NCBI Taxonomy" id="2364126"/>
    <lineage>
        <taxon>Eukaryota</taxon>
        <taxon>Sar</taxon>
        <taxon>Alveolata</taxon>
        <taxon>Dinophyceae</taxon>
        <taxon>Prorocentrales</taxon>
        <taxon>Prorocentraceae</taxon>
        <taxon>Prorocentrum</taxon>
    </lineage>
</organism>
<reference evidence="2" key="1">
    <citation type="submission" date="2023-10" db="EMBL/GenBank/DDBJ databases">
        <authorList>
            <person name="Chen Y."/>
            <person name="Shah S."/>
            <person name="Dougan E. K."/>
            <person name="Thang M."/>
            <person name="Chan C."/>
        </authorList>
    </citation>
    <scope>NUCLEOTIDE SEQUENCE [LARGE SCALE GENOMIC DNA]</scope>
</reference>
<name>A0ABN9PCS4_9DINO</name>
<feature type="region of interest" description="Disordered" evidence="1">
    <location>
        <begin position="1"/>
        <end position="22"/>
    </location>
</feature>
<accession>A0ABN9PCS4</accession>
<sequence>MDLGLAVSSPRSPQTERRRSQSQHDLAALVLLIAKLALSTAMSPKMTRAIGLDKYQVSESSEYFAQGRKYTESYAEAAKTFGKDQKQQKIAAHAHPHVHVWNAWLMAAKKELAEKDLNPPQASNLDAYIAKKKNGSTDSKEYLHTLMKEVRYARCCKTYDNKIKRLEANVVTNCDSDICFQQVTVPLRIRSKAVKLEGVAPLGDLERRIQTAIDELDDQA</sequence>
<evidence type="ECO:0000313" key="3">
    <source>
        <dbReference type="Proteomes" id="UP001189429"/>
    </source>
</evidence>
<gene>
    <name evidence="2" type="ORF">PCOR1329_LOCUS835</name>
</gene>